<accession>A0A494TNG6</accession>
<dbReference type="EMBL" id="CP032829">
    <property type="protein sequence ID" value="AYJ87391.1"/>
    <property type="molecule type" value="Genomic_DNA"/>
</dbReference>
<name>A0A494TNG6_SPHPE</name>
<dbReference type="OrthoDB" id="8437129at2"/>
<sequence length="253" mass="28639">MTYHPDLAQFDLLLVPGRKWVEAASREHLVHAGNAIEIIGYPKFDFLAENSPSRSVFANKKPVFVYNPHFDPNLSSWYDFGPKLIDWFAGHPEFNLIVAPHVMLFRKKFHWSLEYRTGRFRPEIPSSASASNILVDVDSPRLFDMSYMRASDAYIGDASSQIYEFMNNPRPAFFIDARHTAWSGDPRYHHWQAGPVATSLNELTARLPDYQAVGAEFAPAQRALFAETFDPSPIPASERGAAAIAAFMAQRRC</sequence>
<protein>
    <submittedName>
        <fullName evidence="1">Uncharacterized protein</fullName>
    </submittedName>
</protein>
<evidence type="ECO:0000313" key="1">
    <source>
        <dbReference type="EMBL" id="AYJ87391.1"/>
    </source>
</evidence>
<dbReference type="KEGG" id="spha:D3Y57_17470"/>
<dbReference type="AlphaFoldDB" id="A0A494TNG6"/>
<evidence type="ECO:0000313" key="2">
    <source>
        <dbReference type="Proteomes" id="UP000276254"/>
    </source>
</evidence>
<keyword evidence="2" id="KW-1185">Reference proteome</keyword>
<dbReference type="RefSeq" id="WP_121154647.1">
    <property type="nucleotide sequence ID" value="NZ_CP032829.1"/>
</dbReference>
<dbReference type="Proteomes" id="UP000276254">
    <property type="component" value="Chromosome"/>
</dbReference>
<dbReference type="Gene3D" id="3.40.50.12580">
    <property type="match status" value="1"/>
</dbReference>
<organism evidence="1 2">
    <name type="scientific">Sphingomonas paeninsulae</name>
    <dbReference type="NCBI Taxonomy" id="2319844"/>
    <lineage>
        <taxon>Bacteria</taxon>
        <taxon>Pseudomonadati</taxon>
        <taxon>Pseudomonadota</taxon>
        <taxon>Alphaproteobacteria</taxon>
        <taxon>Sphingomonadales</taxon>
        <taxon>Sphingomonadaceae</taxon>
        <taxon>Sphingomonas</taxon>
    </lineage>
</organism>
<gene>
    <name evidence="1" type="ORF">D3Y57_17470</name>
</gene>
<dbReference type="InterPro" id="IPR043148">
    <property type="entry name" value="TagF_C"/>
</dbReference>
<proteinExistence type="predicted"/>
<reference evidence="1 2" key="1">
    <citation type="submission" date="2018-09" db="EMBL/GenBank/DDBJ databases">
        <title>Sphingomonas peninsula sp. nov., isolated from fildes peninsula, Antarctic soil.</title>
        <authorList>
            <person name="Yingchao G."/>
        </authorList>
    </citation>
    <scope>NUCLEOTIDE SEQUENCE [LARGE SCALE GENOMIC DNA]</scope>
    <source>
        <strain evidence="1 2">YZ-8</strain>
    </source>
</reference>